<dbReference type="GO" id="GO:0003700">
    <property type="term" value="F:DNA-binding transcription factor activity"/>
    <property type="evidence" value="ECO:0007669"/>
    <property type="project" value="InterPro"/>
</dbReference>
<keyword evidence="2" id="KW-0238">DNA-binding</keyword>
<dbReference type="SUPFAM" id="SSF46689">
    <property type="entry name" value="Homeodomain-like"/>
    <property type="match status" value="1"/>
</dbReference>
<evidence type="ECO:0000313" key="6">
    <source>
        <dbReference type="Proteomes" id="UP001139260"/>
    </source>
</evidence>
<evidence type="ECO:0000259" key="4">
    <source>
        <dbReference type="PROSITE" id="PS01124"/>
    </source>
</evidence>
<dbReference type="PROSITE" id="PS00041">
    <property type="entry name" value="HTH_ARAC_FAMILY_1"/>
    <property type="match status" value="1"/>
</dbReference>
<dbReference type="Pfam" id="PF12833">
    <property type="entry name" value="HTH_18"/>
    <property type="match status" value="1"/>
</dbReference>
<comment type="caution">
    <text evidence="5">The sequence shown here is derived from an EMBL/GenBank/DDBJ whole genome shotgun (WGS) entry which is preliminary data.</text>
</comment>
<dbReference type="SMART" id="SM00342">
    <property type="entry name" value="HTH_ARAC"/>
    <property type="match status" value="1"/>
</dbReference>
<keyword evidence="6" id="KW-1185">Reference proteome</keyword>
<dbReference type="InterPro" id="IPR018060">
    <property type="entry name" value="HTH_AraC"/>
</dbReference>
<dbReference type="PANTHER" id="PTHR43280:SF2">
    <property type="entry name" value="HTH-TYPE TRANSCRIPTIONAL REGULATOR EXSA"/>
    <property type="match status" value="1"/>
</dbReference>
<keyword evidence="1" id="KW-0805">Transcription regulation</keyword>
<dbReference type="PANTHER" id="PTHR43280">
    <property type="entry name" value="ARAC-FAMILY TRANSCRIPTIONAL REGULATOR"/>
    <property type="match status" value="1"/>
</dbReference>
<keyword evidence="3" id="KW-0804">Transcription</keyword>
<protein>
    <submittedName>
        <fullName evidence="5">AraC family transcriptional regulator</fullName>
    </submittedName>
</protein>
<sequence length="186" mass="21627">MKLYIKNMVCSRCIMVMESELVKFGLHPISVELGIAVIFETLDKEEEQQLNAKLITLGFEILDDKKSRVVEKVKNLIIDLVYFKDNQFQTNLSNYIVAVIGQDYSYISSVFSQQENTTIEHYYILQKIERVKELLVYDELTLNEIAFQLNYSSSSHLSKQFKKITGLTPTCFKSSKEPKRHLIENL</sequence>
<proteinExistence type="predicted"/>
<evidence type="ECO:0000313" key="5">
    <source>
        <dbReference type="EMBL" id="MCK8142136.1"/>
    </source>
</evidence>
<reference evidence="5" key="1">
    <citation type="submission" date="2022-04" db="EMBL/GenBank/DDBJ databases">
        <title>Flavobacterium pygoscelis sp. nov. isolated from Chinstrap chick (Pygoscelis antarcticus).</title>
        <authorList>
            <person name="Irgang R."/>
            <person name="Poblete-Morales M."/>
            <person name="Avendano-Herrera R."/>
        </authorList>
    </citation>
    <scope>NUCLEOTIDE SEQUENCE</scope>
    <source>
        <strain evidence="5">I-SCBP12n</strain>
    </source>
</reference>
<evidence type="ECO:0000256" key="2">
    <source>
        <dbReference type="ARBA" id="ARBA00023125"/>
    </source>
</evidence>
<evidence type="ECO:0000256" key="1">
    <source>
        <dbReference type="ARBA" id="ARBA00023015"/>
    </source>
</evidence>
<name>A0A9X2BQ52_9FLAO</name>
<dbReference type="InterPro" id="IPR009057">
    <property type="entry name" value="Homeodomain-like_sf"/>
</dbReference>
<dbReference type="AlphaFoldDB" id="A0A9X2BQ52"/>
<evidence type="ECO:0000256" key="3">
    <source>
        <dbReference type="ARBA" id="ARBA00023163"/>
    </source>
</evidence>
<dbReference type="GO" id="GO:0043565">
    <property type="term" value="F:sequence-specific DNA binding"/>
    <property type="evidence" value="ECO:0007669"/>
    <property type="project" value="InterPro"/>
</dbReference>
<accession>A0A9X2BQ52</accession>
<feature type="domain" description="HTH araC/xylS-type" evidence="4">
    <location>
        <begin position="105"/>
        <end position="175"/>
    </location>
</feature>
<gene>
    <name evidence="5" type="ORF">MW871_09565</name>
</gene>
<dbReference type="Gene3D" id="1.10.10.60">
    <property type="entry name" value="Homeodomain-like"/>
    <property type="match status" value="1"/>
</dbReference>
<dbReference type="EMBL" id="JALNUB010000005">
    <property type="protein sequence ID" value="MCK8142136.1"/>
    <property type="molecule type" value="Genomic_DNA"/>
</dbReference>
<dbReference type="Proteomes" id="UP001139260">
    <property type="component" value="Unassembled WGS sequence"/>
</dbReference>
<dbReference type="PROSITE" id="PS01124">
    <property type="entry name" value="HTH_ARAC_FAMILY_2"/>
    <property type="match status" value="1"/>
</dbReference>
<organism evidence="5 6">
    <name type="scientific">Flavobacterium pygoscelis</name>
    <dbReference type="NCBI Taxonomy" id="2893176"/>
    <lineage>
        <taxon>Bacteria</taxon>
        <taxon>Pseudomonadati</taxon>
        <taxon>Bacteroidota</taxon>
        <taxon>Flavobacteriia</taxon>
        <taxon>Flavobacteriales</taxon>
        <taxon>Flavobacteriaceae</taxon>
        <taxon>Flavobacterium</taxon>
    </lineage>
</organism>
<dbReference type="InterPro" id="IPR018062">
    <property type="entry name" value="HTH_AraC-typ_CS"/>
</dbReference>
<dbReference type="RefSeq" id="WP_248428370.1">
    <property type="nucleotide sequence ID" value="NZ_JALNUB010000005.1"/>
</dbReference>